<accession>A0A7W5CGW5</accession>
<dbReference type="CDD" id="cd00082">
    <property type="entry name" value="HisKA"/>
    <property type="match status" value="1"/>
</dbReference>
<evidence type="ECO:0000256" key="14">
    <source>
        <dbReference type="SAM" id="MobiDB-lite"/>
    </source>
</evidence>
<evidence type="ECO:0000256" key="10">
    <source>
        <dbReference type="ARBA" id="ARBA00022840"/>
    </source>
</evidence>
<evidence type="ECO:0000256" key="3">
    <source>
        <dbReference type="ARBA" id="ARBA00004236"/>
    </source>
</evidence>
<dbReference type="PANTHER" id="PTHR45569:SF1">
    <property type="entry name" value="SENSOR PROTEIN KDPD"/>
    <property type="match status" value="1"/>
</dbReference>
<dbReference type="SUPFAM" id="SSF55874">
    <property type="entry name" value="ATPase domain of HSP90 chaperone/DNA topoisomerase II/histidine kinase"/>
    <property type="match status" value="1"/>
</dbReference>
<evidence type="ECO:0000256" key="11">
    <source>
        <dbReference type="ARBA" id="ARBA00022989"/>
    </source>
</evidence>
<dbReference type="Gene3D" id="3.30.565.10">
    <property type="entry name" value="Histidine kinase-like ATPase, C-terminal domain"/>
    <property type="match status" value="1"/>
</dbReference>
<feature type="region of interest" description="Disordered" evidence="14">
    <location>
        <begin position="831"/>
        <end position="927"/>
    </location>
</feature>
<dbReference type="GO" id="GO:0000155">
    <property type="term" value="F:phosphorelay sensor kinase activity"/>
    <property type="evidence" value="ECO:0007669"/>
    <property type="project" value="InterPro"/>
</dbReference>
<evidence type="ECO:0000259" key="16">
    <source>
        <dbReference type="PROSITE" id="PS50109"/>
    </source>
</evidence>
<dbReference type="GO" id="GO:0005524">
    <property type="term" value="F:ATP binding"/>
    <property type="evidence" value="ECO:0007669"/>
    <property type="project" value="UniProtKB-KW"/>
</dbReference>
<dbReference type="Proteomes" id="UP000543579">
    <property type="component" value="Unassembled WGS sequence"/>
</dbReference>
<dbReference type="InterPro" id="IPR003661">
    <property type="entry name" value="HisK_dim/P_dom"/>
</dbReference>
<feature type="transmembrane region" description="Helical" evidence="15">
    <location>
        <begin position="410"/>
        <end position="436"/>
    </location>
</feature>
<dbReference type="PANTHER" id="PTHR45569">
    <property type="entry name" value="SENSOR PROTEIN KDPD"/>
    <property type="match status" value="1"/>
</dbReference>
<evidence type="ECO:0000256" key="5">
    <source>
        <dbReference type="ARBA" id="ARBA00022553"/>
    </source>
</evidence>
<dbReference type="SUPFAM" id="SSF47384">
    <property type="entry name" value="Homodimeric domain of signal transducing histidine kinase"/>
    <property type="match status" value="1"/>
</dbReference>
<keyword evidence="5" id="KW-0597">Phosphoprotein</keyword>
<evidence type="ECO:0000256" key="8">
    <source>
        <dbReference type="ARBA" id="ARBA00022741"/>
    </source>
</evidence>
<dbReference type="InterPro" id="IPR025201">
    <property type="entry name" value="KdpD_TM"/>
</dbReference>
<dbReference type="Gene3D" id="3.40.50.300">
    <property type="entry name" value="P-loop containing nucleotide triphosphate hydrolases"/>
    <property type="match status" value="1"/>
</dbReference>
<feature type="compositionally biased region" description="Low complexity" evidence="14">
    <location>
        <begin position="864"/>
        <end position="894"/>
    </location>
</feature>
<protein>
    <recommendedName>
        <fullName evidence="4">histidine kinase</fullName>
        <ecNumber evidence="4">2.7.13.3</ecNumber>
    </recommendedName>
</protein>
<keyword evidence="12" id="KW-0902">Two-component regulatory system</keyword>
<dbReference type="InterPro" id="IPR036890">
    <property type="entry name" value="HATPase_C_sf"/>
</dbReference>
<dbReference type="EC" id="2.7.13.3" evidence="4"/>
<dbReference type="InterPro" id="IPR003852">
    <property type="entry name" value="Sig_transdc_His_kinase_KdpD_N"/>
</dbReference>
<reference evidence="17 18" key="1">
    <citation type="submission" date="2020-08" db="EMBL/GenBank/DDBJ databases">
        <title>Genomic Encyclopedia of Type Strains, Phase III (KMG-III): the genomes of soil and plant-associated and newly described type strains.</title>
        <authorList>
            <person name="Whitman W."/>
        </authorList>
    </citation>
    <scope>NUCLEOTIDE SEQUENCE [LARGE SCALE GENOMIC DNA]</scope>
    <source>
        <strain evidence="17 18">CECT 8356</strain>
    </source>
</reference>
<dbReference type="CDD" id="cd00075">
    <property type="entry name" value="HATPase"/>
    <property type="match status" value="1"/>
</dbReference>
<feature type="transmembrane region" description="Helical" evidence="15">
    <location>
        <begin position="456"/>
        <end position="476"/>
    </location>
</feature>
<keyword evidence="9 17" id="KW-0418">Kinase</keyword>
<dbReference type="InterPro" id="IPR004358">
    <property type="entry name" value="Sig_transdc_His_kin-like_C"/>
</dbReference>
<dbReference type="InterPro" id="IPR052023">
    <property type="entry name" value="Histidine_kinase_KdpD"/>
</dbReference>
<dbReference type="Gene3D" id="1.10.287.130">
    <property type="match status" value="1"/>
</dbReference>
<dbReference type="Gene3D" id="1.20.120.620">
    <property type="entry name" value="Backbone structure of the membrane domain of e. Coli histidine kinase receptor kdpd"/>
    <property type="match status" value="1"/>
</dbReference>
<dbReference type="SMART" id="SM00387">
    <property type="entry name" value="HATPase_c"/>
    <property type="match status" value="1"/>
</dbReference>
<evidence type="ECO:0000313" key="18">
    <source>
        <dbReference type="Proteomes" id="UP000543579"/>
    </source>
</evidence>
<dbReference type="Gene3D" id="3.40.50.620">
    <property type="entry name" value="HUPs"/>
    <property type="match status" value="1"/>
</dbReference>
<dbReference type="GO" id="GO:0005737">
    <property type="term" value="C:cytoplasm"/>
    <property type="evidence" value="ECO:0007669"/>
    <property type="project" value="UniProtKB-ARBA"/>
</dbReference>
<dbReference type="FunFam" id="3.40.50.300:FF:000483">
    <property type="entry name" value="Sensor histidine kinase KdpD"/>
    <property type="match status" value="1"/>
</dbReference>
<keyword evidence="7 15" id="KW-0812">Transmembrane</keyword>
<evidence type="ECO:0000256" key="6">
    <source>
        <dbReference type="ARBA" id="ARBA00022679"/>
    </source>
</evidence>
<evidence type="ECO:0000256" key="1">
    <source>
        <dbReference type="ARBA" id="ARBA00000085"/>
    </source>
</evidence>
<gene>
    <name evidence="17" type="ORF">FHS07_001129</name>
</gene>
<keyword evidence="13 15" id="KW-0472">Membrane</keyword>
<dbReference type="Pfam" id="PF02702">
    <property type="entry name" value="KdpD"/>
    <property type="match status" value="1"/>
</dbReference>
<dbReference type="InterPro" id="IPR014729">
    <property type="entry name" value="Rossmann-like_a/b/a_fold"/>
</dbReference>
<organism evidence="17 18">
    <name type="scientific">Microbacterium proteolyticum</name>
    <dbReference type="NCBI Taxonomy" id="1572644"/>
    <lineage>
        <taxon>Bacteria</taxon>
        <taxon>Bacillati</taxon>
        <taxon>Actinomycetota</taxon>
        <taxon>Actinomycetes</taxon>
        <taxon>Micrococcales</taxon>
        <taxon>Microbacteriaceae</taxon>
        <taxon>Microbacterium</taxon>
    </lineage>
</organism>
<dbReference type="InterPro" id="IPR005467">
    <property type="entry name" value="His_kinase_dom"/>
</dbReference>
<keyword evidence="8" id="KW-0547">Nucleotide-binding</keyword>
<dbReference type="InterPro" id="IPR003594">
    <property type="entry name" value="HATPase_dom"/>
</dbReference>
<sequence>MKRGRLRVLLGMAPGVGKTYEMLEEGRRLRDEGRDVIVAVVETHGRAATAAQAEGLEIVPRRDVAHRGVALDEMDLDAVLQRHPSIALVDELAHTNAPGSRNDKRWIDVDELLDAGIDVITTVNVQHIESLNDVVEKITGVVQRETVPDAVVRAADQIEVVDLAPQSLRDRLAAGSVYPAERIDAALSNYFRLGNLTALRELALLWLADEVDSALQRYRSEHGIEGSWQARERVVVALTGGPEGETLLRRGARIAARSSGGELLAVHVSTQDGLRASTPGALAEQRALVETLGGTYHQVVGDDVAPALVDFARSVNASQLVIGVSRRGRLGAALTGPGIGATVIRASGDIDVHIVNHARAGGRFALPRLTGPALSAKRRILGFVTALVGGPLISLLLLSTRSDDSITTDVLAYQLLVVIVALIGGIWPAVFAAVLSGVTLDFLFIAPLYTVTISDPVHAIALVLYVIIAMLVSIVVDQAARRARAARRAAAEAELLATVAGSVLRGESAVPALVSRAREAFGLAGVRLITADGEVIATDGEPVRDDRSTTVPVGADRAMLELHGRDLDASERRLLDVVVAQLAAALERTDLAETAAEAGALAETDQVRSALLSAVSHDLRRPLAAAVASLGGLRAAGDQLSDDDRRELLETADESLATLSVLVTDLLDVSRVQAGVLAVSLTEVDAAGVVLSALDELDLGPDAVELALDPDLPALRADTVLLQRVLVNVLTNAERYTPEGRRVRIATSRLGGTAEIRVIDHGPGIAAERREDMFSPFQRLGDTDNTAGLGLGLALSRGFAEGMGGTLTPEDTPGGGLTMVVALPVAAEGAMGDPYTRSSVRSASRPLTSRDRGLAASAPFSADGRSATAASRPAPAASGLPSSAGRPASAAAPGDRTAYDLPGVADPPATAASRADRTASDLGKGAP</sequence>
<evidence type="ECO:0000256" key="2">
    <source>
        <dbReference type="ARBA" id="ARBA00004141"/>
    </source>
</evidence>
<comment type="catalytic activity">
    <reaction evidence="1">
        <text>ATP + protein L-histidine = ADP + protein N-phospho-L-histidine.</text>
        <dbReference type="EC" id="2.7.13.3"/>
    </reaction>
</comment>
<keyword evidence="10" id="KW-0067">ATP-binding</keyword>
<evidence type="ECO:0000256" key="4">
    <source>
        <dbReference type="ARBA" id="ARBA00012438"/>
    </source>
</evidence>
<evidence type="ECO:0000256" key="12">
    <source>
        <dbReference type="ARBA" id="ARBA00023012"/>
    </source>
</evidence>
<name>A0A7W5CGW5_9MICO</name>
<dbReference type="Pfam" id="PF02518">
    <property type="entry name" value="HATPase_c"/>
    <property type="match status" value="1"/>
</dbReference>
<evidence type="ECO:0000313" key="17">
    <source>
        <dbReference type="EMBL" id="MBB3157445.1"/>
    </source>
</evidence>
<dbReference type="Pfam" id="PF00582">
    <property type="entry name" value="Usp"/>
    <property type="match status" value="1"/>
</dbReference>
<comment type="subcellular location">
    <subcellularLocation>
        <location evidence="3">Cell membrane</location>
    </subcellularLocation>
    <subcellularLocation>
        <location evidence="2">Membrane</location>
        <topology evidence="2">Multi-pass membrane protein</topology>
    </subcellularLocation>
</comment>
<dbReference type="FunFam" id="3.40.50.620:FF:000112">
    <property type="entry name" value="Sensor histidine kinase KdpD"/>
    <property type="match status" value="1"/>
</dbReference>
<evidence type="ECO:0000256" key="13">
    <source>
        <dbReference type="ARBA" id="ARBA00023136"/>
    </source>
</evidence>
<feature type="transmembrane region" description="Helical" evidence="15">
    <location>
        <begin position="380"/>
        <end position="398"/>
    </location>
</feature>
<evidence type="ECO:0000256" key="15">
    <source>
        <dbReference type="SAM" id="Phobius"/>
    </source>
</evidence>
<dbReference type="InterPro" id="IPR027417">
    <property type="entry name" value="P-loop_NTPase"/>
</dbReference>
<dbReference type="SUPFAM" id="SSF52402">
    <property type="entry name" value="Adenine nucleotide alpha hydrolases-like"/>
    <property type="match status" value="1"/>
</dbReference>
<dbReference type="SMART" id="SM00388">
    <property type="entry name" value="HisKA"/>
    <property type="match status" value="1"/>
</dbReference>
<comment type="caution">
    <text evidence="17">The sequence shown here is derived from an EMBL/GenBank/DDBJ whole genome shotgun (WGS) entry which is preliminary data.</text>
</comment>
<evidence type="ECO:0000256" key="9">
    <source>
        <dbReference type="ARBA" id="ARBA00022777"/>
    </source>
</evidence>
<dbReference type="Pfam" id="PF13493">
    <property type="entry name" value="DUF4118"/>
    <property type="match status" value="1"/>
</dbReference>
<dbReference type="InterPro" id="IPR036097">
    <property type="entry name" value="HisK_dim/P_sf"/>
</dbReference>
<dbReference type="InterPro" id="IPR006016">
    <property type="entry name" value="UspA"/>
</dbReference>
<keyword evidence="11 15" id="KW-1133">Transmembrane helix</keyword>
<dbReference type="PRINTS" id="PR00344">
    <property type="entry name" value="BCTRLSENSOR"/>
</dbReference>
<keyword evidence="6 17" id="KW-0808">Transferase</keyword>
<dbReference type="PROSITE" id="PS50109">
    <property type="entry name" value="HIS_KIN"/>
    <property type="match status" value="1"/>
</dbReference>
<feature type="domain" description="Histidine kinase" evidence="16">
    <location>
        <begin position="614"/>
        <end position="827"/>
    </location>
</feature>
<proteinExistence type="predicted"/>
<dbReference type="RefSeq" id="WP_343054615.1">
    <property type="nucleotide sequence ID" value="NZ_JACHXY010000001.1"/>
</dbReference>
<evidence type="ECO:0000256" key="7">
    <source>
        <dbReference type="ARBA" id="ARBA00022692"/>
    </source>
</evidence>
<dbReference type="EMBL" id="JACHXY010000001">
    <property type="protein sequence ID" value="MBB3157445.1"/>
    <property type="molecule type" value="Genomic_DNA"/>
</dbReference>
<dbReference type="InterPro" id="IPR038318">
    <property type="entry name" value="KdpD_sf"/>
</dbReference>
<dbReference type="GO" id="GO:0005886">
    <property type="term" value="C:plasma membrane"/>
    <property type="evidence" value="ECO:0007669"/>
    <property type="project" value="UniProtKB-SubCell"/>
</dbReference>
<dbReference type="Pfam" id="PF00512">
    <property type="entry name" value="HisKA"/>
    <property type="match status" value="1"/>
</dbReference>
<feature type="compositionally biased region" description="Polar residues" evidence="14">
    <location>
        <begin position="836"/>
        <end position="847"/>
    </location>
</feature>
<dbReference type="AlphaFoldDB" id="A0A7W5CGW5"/>